<evidence type="ECO:0000259" key="2">
    <source>
        <dbReference type="Pfam" id="PF04326"/>
    </source>
</evidence>
<name>A0A5R8PGI0_9NOCA</name>
<dbReference type="OrthoDB" id="9805115at2"/>
<dbReference type="Proteomes" id="UP000308349">
    <property type="component" value="Unassembled WGS sequence"/>
</dbReference>
<dbReference type="PANTHER" id="PTHR30595">
    <property type="entry name" value="GLPR-RELATED TRANSCRIPTIONAL REPRESSOR"/>
    <property type="match status" value="1"/>
</dbReference>
<dbReference type="CDD" id="cd00090">
    <property type="entry name" value="HTH_ARSR"/>
    <property type="match status" value="1"/>
</dbReference>
<dbReference type="SUPFAM" id="SSF46785">
    <property type="entry name" value="Winged helix' DNA-binding domain"/>
    <property type="match status" value="1"/>
</dbReference>
<dbReference type="InterPro" id="IPR038475">
    <property type="entry name" value="RecG_C_sf"/>
</dbReference>
<feature type="region of interest" description="Disordered" evidence="1">
    <location>
        <begin position="399"/>
        <end position="444"/>
    </location>
</feature>
<dbReference type="Gene3D" id="3.30.950.30">
    <property type="entry name" value="Schlafen, AAA domain"/>
    <property type="match status" value="1"/>
</dbReference>
<dbReference type="Pfam" id="PF04326">
    <property type="entry name" value="SLFN_AlbA_2"/>
    <property type="match status" value="1"/>
</dbReference>
<protein>
    <submittedName>
        <fullName evidence="3">Transcriptional regulator</fullName>
    </submittedName>
</protein>
<dbReference type="InterPro" id="IPR011991">
    <property type="entry name" value="ArsR-like_HTH"/>
</dbReference>
<evidence type="ECO:0000313" key="4">
    <source>
        <dbReference type="Proteomes" id="UP000308349"/>
    </source>
</evidence>
<dbReference type="InterPro" id="IPR036388">
    <property type="entry name" value="WH-like_DNA-bd_sf"/>
</dbReference>
<dbReference type="InterPro" id="IPR036390">
    <property type="entry name" value="WH_DNA-bd_sf"/>
</dbReference>
<organism evidence="3 4">
    <name type="scientific">Nocardia cyriacigeorgica</name>
    <dbReference type="NCBI Taxonomy" id="135487"/>
    <lineage>
        <taxon>Bacteria</taxon>
        <taxon>Bacillati</taxon>
        <taxon>Actinomycetota</taxon>
        <taxon>Actinomycetes</taxon>
        <taxon>Mycobacteriales</taxon>
        <taxon>Nocardiaceae</taxon>
        <taxon>Nocardia</taxon>
    </lineage>
</organism>
<accession>A0A5R8PGI0</accession>
<sequence>MTELVELLRSTGGDCTDVEVKSCAGGLPQSLTASLSALANHPGGGIIILGLDERNDFQPVRLSNYQDLKQGLAKKARSLSPPVQLTIDDATVDNSPVITVTVHECSPSAKPCRVGSTGYAYLRGYDGDFQMSPIEEQAFLGLRQPAHFDRRPVEGATRSDLDQELIDDFARNVRLRDRHGLGRFTGDELLERAGAIRNDGVPTVAGLLALGTHPQQWLPRFVIQAAAEATPTDAAGVRVRNQVTITGPIPRMLDAAMEWAQQTFDTAVVARRDGTVFDVPAYPLVAFRELIANALLHRDLDHWSAGMAVEVRLRRDRLVVTNPGGLYGITLDRLGKEVVTSARNMWLVNICQYLRAPDSGGRIIEALATGIPTIAQALAEAGLPPACYADGGIRFTAVLKSNPSPSRDTPTGALRVRPDRQSPEDIATGNTPGVSTSRPAPPTQTQQRILELLEPGPQSAADLRAALGLSGSGIRKALAGLRESGRIVRIGGPGQRTVYRLPDQR</sequence>
<evidence type="ECO:0000313" key="3">
    <source>
        <dbReference type="EMBL" id="TLG14003.1"/>
    </source>
</evidence>
<evidence type="ECO:0000256" key="1">
    <source>
        <dbReference type="SAM" id="MobiDB-lite"/>
    </source>
</evidence>
<dbReference type="PANTHER" id="PTHR30595:SF6">
    <property type="entry name" value="SCHLAFEN ALBA-2 DOMAIN-CONTAINING PROTEIN"/>
    <property type="match status" value="1"/>
</dbReference>
<proteinExistence type="predicted"/>
<dbReference type="AlphaFoldDB" id="A0A5R8PGI0"/>
<feature type="compositionally biased region" description="Polar residues" evidence="1">
    <location>
        <begin position="428"/>
        <end position="444"/>
    </location>
</feature>
<dbReference type="Pfam" id="PF13749">
    <property type="entry name" value="HATPase_c_4"/>
    <property type="match status" value="1"/>
</dbReference>
<dbReference type="Gene3D" id="3.30.565.60">
    <property type="match status" value="1"/>
</dbReference>
<dbReference type="EMBL" id="VBUU01000006">
    <property type="protein sequence ID" value="TLG14003.1"/>
    <property type="molecule type" value="Genomic_DNA"/>
</dbReference>
<dbReference type="InterPro" id="IPR007421">
    <property type="entry name" value="Schlafen_AlbA_2_dom"/>
</dbReference>
<reference evidence="3 4" key="1">
    <citation type="submission" date="2019-05" db="EMBL/GenBank/DDBJ databases">
        <title>Genomes sequences of two Nocardia cyriacigeorgica environmental isolates, type strains Nocardia asteroides ATCC 19247 and Nocardia cyriacigeorgica DSM 44484.</title>
        <authorList>
            <person name="Vautrin F."/>
            <person name="Bergeron E."/>
            <person name="Dubost A."/>
            <person name="Abrouk D."/>
            <person name="Rodriguez Nava V."/>
            <person name="Pujic P."/>
        </authorList>
    </citation>
    <scope>NUCLEOTIDE SEQUENCE [LARGE SCALE GENOMIC DNA]</scope>
    <source>
        <strain evidence="3 4">EML 1456</strain>
    </source>
</reference>
<dbReference type="Gene3D" id="1.10.10.10">
    <property type="entry name" value="Winged helix-like DNA-binding domain superfamily/Winged helix DNA-binding domain"/>
    <property type="match status" value="1"/>
</dbReference>
<gene>
    <name evidence="3" type="ORF">FEK35_09065</name>
</gene>
<feature type="compositionally biased region" description="Polar residues" evidence="1">
    <location>
        <begin position="399"/>
        <end position="409"/>
    </location>
</feature>
<comment type="caution">
    <text evidence="3">The sequence shown here is derived from an EMBL/GenBank/DDBJ whole genome shotgun (WGS) entry which is preliminary data.</text>
</comment>
<dbReference type="InterPro" id="IPR038461">
    <property type="entry name" value="Schlafen_AlbA_2_dom_sf"/>
</dbReference>
<feature type="domain" description="Schlafen AlbA-2" evidence="2">
    <location>
        <begin position="17"/>
        <end position="109"/>
    </location>
</feature>